<gene>
    <name evidence="1" type="ORF">EVAR_17337_1</name>
</gene>
<dbReference type="AlphaFoldDB" id="A0A4C1TT75"/>
<evidence type="ECO:0000313" key="1">
    <source>
        <dbReference type="EMBL" id="GBP17221.1"/>
    </source>
</evidence>
<dbReference type="Proteomes" id="UP000299102">
    <property type="component" value="Unassembled WGS sequence"/>
</dbReference>
<name>A0A4C1TT75_EUMVA</name>
<keyword evidence="2" id="KW-1185">Reference proteome</keyword>
<evidence type="ECO:0000313" key="2">
    <source>
        <dbReference type="Proteomes" id="UP000299102"/>
    </source>
</evidence>
<accession>A0A4C1TT75</accession>
<sequence length="69" mass="7639">MTWRVSESTSFDAVAALWAGAVPFSSELTLKRHHDMPERLIQPPKMSKLPTANAGVDLLLHAYDFAQSV</sequence>
<proteinExistence type="predicted"/>
<organism evidence="1 2">
    <name type="scientific">Eumeta variegata</name>
    <name type="common">Bagworm moth</name>
    <name type="synonym">Eumeta japonica</name>
    <dbReference type="NCBI Taxonomy" id="151549"/>
    <lineage>
        <taxon>Eukaryota</taxon>
        <taxon>Metazoa</taxon>
        <taxon>Ecdysozoa</taxon>
        <taxon>Arthropoda</taxon>
        <taxon>Hexapoda</taxon>
        <taxon>Insecta</taxon>
        <taxon>Pterygota</taxon>
        <taxon>Neoptera</taxon>
        <taxon>Endopterygota</taxon>
        <taxon>Lepidoptera</taxon>
        <taxon>Glossata</taxon>
        <taxon>Ditrysia</taxon>
        <taxon>Tineoidea</taxon>
        <taxon>Psychidae</taxon>
        <taxon>Oiketicinae</taxon>
        <taxon>Eumeta</taxon>
    </lineage>
</organism>
<dbReference type="EMBL" id="BGZK01000085">
    <property type="protein sequence ID" value="GBP17221.1"/>
    <property type="molecule type" value="Genomic_DNA"/>
</dbReference>
<reference evidence="1 2" key="1">
    <citation type="journal article" date="2019" name="Commun. Biol.">
        <title>The bagworm genome reveals a unique fibroin gene that provides high tensile strength.</title>
        <authorList>
            <person name="Kono N."/>
            <person name="Nakamura H."/>
            <person name="Ohtoshi R."/>
            <person name="Tomita M."/>
            <person name="Numata K."/>
            <person name="Arakawa K."/>
        </authorList>
    </citation>
    <scope>NUCLEOTIDE SEQUENCE [LARGE SCALE GENOMIC DNA]</scope>
</reference>
<comment type="caution">
    <text evidence="1">The sequence shown here is derived from an EMBL/GenBank/DDBJ whole genome shotgun (WGS) entry which is preliminary data.</text>
</comment>
<protein>
    <submittedName>
        <fullName evidence="1">Uncharacterized protein</fullName>
    </submittedName>
</protein>